<comment type="caution">
    <text evidence="2">The sequence shown here is derived from an EMBL/GenBank/DDBJ whole genome shotgun (WGS) entry which is preliminary data.</text>
</comment>
<dbReference type="PROSITE" id="PS51747">
    <property type="entry name" value="CYT_DCMP_DEAMINASES_2"/>
    <property type="match status" value="1"/>
</dbReference>
<dbReference type="GO" id="GO:0003824">
    <property type="term" value="F:catalytic activity"/>
    <property type="evidence" value="ECO:0007669"/>
    <property type="project" value="InterPro"/>
</dbReference>
<dbReference type="GO" id="GO:0006139">
    <property type="term" value="P:nucleobase-containing compound metabolic process"/>
    <property type="evidence" value="ECO:0007669"/>
    <property type="project" value="UniProtKB-ARBA"/>
</dbReference>
<dbReference type="Gene3D" id="3.40.140.10">
    <property type="entry name" value="Cytidine Deaminase, domain 2"/>
    <property type="match status" value="1"/>
</dbReference>
<dbReference type="Pfam" id="PF00383">
    <property type="entry name" value="dCMP_cyt_deam_1"/>
    <property type="match status" value="1"/>
</dbReference>
<dbReference type="AlphaFoldDB" id="A0A3D8RBB2"/>
<gene>
    <name evidence="2" type="ORF">BP6252_07885</name>
</gene>
<dbReference type="Proteomes" id="UP000256645">
    <property type="component" value="Unassembled WGS sequence"/>
</dbReference>
<accession>A0A3D8RBB2</accession>
<evidence type="ECO:0000259" key="1">
    <source>
        <dbReference type="PROSITE" id="PS51747"/>
    </source>
</evidence>
<reference evidence="2 3" key="1">
    <citation type="journal article" date="2018" name="IMA Fungus">
        <title>IMA Genome-F 9: Draft genome sequence of Annulohypoxylon stygium, Aspergillus mulundensis, Berkeleyomyces basicola (syn. Thielaviopsis basicola), Ceratocystis smalleyi, two Cercospora beticola strains, Coleophoma cylindrospora, Fusarium fracticaudum, Phialophora cf. hyalina, and Morchella septimelata.</title>
        <authorList>
            <person name="Wingfield B.D."/>
            <person name="Bills G.F."/>
            <person name="Dong Y."/>
            <person name="Huang W."/>
            <person name="Nel W.J."/>
            <person name="Swalarsk-Parry B.S."/>
            <person name="Vaghefi N."/>
            <person name="Wilken P.M."/>
            <person name="An Z."/>
            <person name="de Beer Z.W."/>
            <person name="De Vos L."/>
            <person name="Chen L."/>
            <person name="Duong T.A."/>
            <person name="Gao Y."/>
            <person name="Hammerbacher A."/>
            <person name="Kikkert J.R."/>
            <person name="Li Y."/>
            <person name="Li H."/>
            <person name="Li K."/>
            <person name="Li Q."/>
            <person name="Liu X."/>
            <person name="Ma X."/>
            <person name="Naidoo K."/>
            <person name="Pethybridge S.J."/>
            <person name="Sun J."/>
            <person name="Steenkamp E.T."/>
            <person name="van der Nest M.A."/>
            <person name="van Wyk S."/>
            <person name="Wingfield M.J."/>
            <person name="Xiong C."/>
            <person name="Yue Q."/>
            <person name="Zhang X."/>
        </authorList>
    </citation>
    <scope>NUCLEOTIDE SEQUENCE [LARGE SCALE GENOMIC DNA]</scope>
    <source>
        <strain evidence="2 3">BP6252</strain>
    </source>
</reference>
<dbReference type="EMBL" id="PDLM01000008">
    <property type="protein sequence ID" value="RDW71322.1"/>
    <property type="molecule type" value="Genomic_DNA"/>
</dbReference>
<protein>
    <recommendedName>
        <fullName evidence="1">CMP/dCMP-type deaminase domain-containing protein</fullName>
    </recommendedName>
</protein>
<dbReference type="STRING" id="1849047.A0A3D8RBB2"/>
<evidence type="ECO:0000313" key="3">
    <source>
        <dbReference type="Proteomes" id="UP000256645"/>
    </source>
</evidence>
<proteinExistence type="predicted"/>
<dbReference type="InterPro" id="IPR016193">
    <property type="entry name" value="Cytidine_deaminase-like"/>
</dbReference>
<keyword evidence="3" id="KW-1185">Reference proteome</keyword>
<evidence type="ECO:0000313" key="2">
    <source>
        <dbReference type="EMBL" id="RDW71322.1"/>
    </source>
</evidence>
<sequence length="389" mass="42426">MSTNFDRKCSSPSREGGALRQSPVFSLSPLKTTLATQKHEATLRVYISTIPVKSASTILGRLRNAEIDNGLNLQHLRRFAKYTDVPEHVLSSIQAARRSLGLGPDVDASQELLLLVGGINSVSHEEVHYIISPTVTPVPICSIMVPLLAPTSHEQAVSWSSRFWPTVYKKSNPFGPHPSIISRAQEDIDGDARTWMELAIGAGQESRRLGHGEAIGVAVVERCDGQPRLLAVSGDARWLDWKYGSSGNVAGHAVLRSIAMVATAIKASENGNIDSTETACTATRSIFHDKPMISAEHGQSRASTSRYLCHGLEIYCSHEPCVMCSMAILHSRFGKVIFNKRMPETGGLSSEGVLAHGLFWRKELNWTLLAWEMSNSDASDETLGLEINA</sequence>
<dbReference type="SUPFAM" id="SSF53927">
    <property type="entry name" value="Cytidine deaminase-like"/>
    <property type="match status" value="1"/>
</dbReference>
<dbReference type="InterPro" id="IPR002125">
    <property type="entry name" value="CMP_dCMP_dom"/>
</dbReference>
<dbReference type="OrthoDB" id="3180714at2759"/>
<name>A0A3D8RBB2_9HELO</name>
<feature type="domain" description="CMP/dCMP-type deaminase" evidence="1">
    <location>
        <begin position="190"/>
        <end position="351"/>
    </location>
</feature>
<organism evidence="2 3">
    <name type="scientific">Coleophoma cylindrospora</name>
    <dbReference type="NCBI Taxonomy" id="1849047"/>
    <lineage>
        <taxon>Eukaryota</taxon>
        <taxon>Fungi</taxon>
        <taxon>Dikarya</taxon>
        <taxon>Ascomycota</taxon>
        <taxon>Pezizomycotina</taxon>
        <taxon>Leotiomycetes</taxon>
        <taxon>Helotiales</taxon>
        <taxon>Dermateaceae</taxon>
        <taxon>Coleophoma</taxon>
    </lineage>
</organism>